<dbReference type="Proteomes" id="UP000784294">
    <property type="component" value="Unassembled WGS sequence"/>
</dbReference>
<dbReference type="EMBL" id="CAAALY010258256">
    <property type="protein sequence ID" value="VEL38554.1"/>
    <property type="molecule type" value="Genomic_DNA"/>
</dbReference>
<keyword evidence="2" id="KW-1185">Reference proteome</keyword>
<sequence>MCIANIRPKFRLQRPRQCLSCMESGRRILVGSEAAFGYVKGSCLGENLPGKPGHQLMLSCPPRPSVSAPRGWDE</sequence>
<evidence type="ECO:0000313" key="1">
    <source>
        <dbReference type="EMBL" id="VEL38554.1"/>
    </source>
</evidence>
<dbReference type="AlphaFoldDB" id="A0A448XK30"/>
<reference evidence="1" key="1">
    <citation type="submission" date="2018-11" db="EMBL/GenBank/DDBJ databases">
        <authorList>
            <consortium name="Pathogen Informatics"/>
        </authorList>
    </citation>
    <scope>NUCLEOTIDE SEQUENCE</scope>
</reference>
<proteinExistence type="predicted"/>
<organism evidence="1 2">
    <name type="scientific">Protopolystoma xenopodis</name>
    <dbReference type="NCBI Taxonomy" id="117903"/>
    <lineage>
        <taxon>Eukaryota</taxon>
        <taxon>Metazoa</taxon>
        <taxon>Spiralia</taxon>
        <taxon>Lophotrochozoa</taxon>
        <taxon>Platyhelminthes</taxon>
        <taxon>Monogenea</taxon>
        <taxon>Polyopisthocotylea</taxon>
        <taxon>Polystomatidea</taxon>
        <taxon>Polystomatidae</taxon>
        <taxon>Protopolystoma</taxon>
    </lineage>
</organism>
<evidence type="ECO:0000313" key="2">
    <source>
        <dbReference type="Proteomes" id="UP000784294"/>
    </source>
</evidence>
<name>A0A448XK30_9PLAT</name>
<protein>
    <submittedName>
        <fullName evidence="1">Uncharacterized protein</fullName>
    </submittedName>
</protein>
<comment type="caution">
    <text evidence="1">The sequence shown here is derived from an EMBL/GenBank/DDBJ whole genome shotgun (WGS) entry which is preliminary data.</text>
</comment>
<gene>
    <name evidence="1" type="ORF">PXEA_LOCUS31994</name>
</gene>
<accession>A0A448XK30</accession>